<evidence type="ECO:0008006" key="3">
    <source>
        <dbReference type="Google" id="ProtNLM"/>
    </source>
</evidence>
<dbReference type="InterPro" id="IPR037883">
    <property type="entry name" value="Knr4/Smi1-like_sf"/>
</dbReference>
<keyword evidence="2" id="KW-1185">Reference proteome</keyword>
<organism evidence="1 2">
    <name type="scientific">Cellulomonas pakistanensis</name>
    <dbReference type="NCBI Taxonomy" id="992287"/>
    <lineage>
        <taxon>Bacteria</taxon>
        <taxon>Bacillati</taxon>
        <taxon>Actinomycetota</taxon>
        <taxon>Actinomycetes</taxon>
        <taxon>Micrococcales</taxon>
        <taxon>Cellulomonadaceae</taxon>
        <taxon>Cellulomonas</taxon>
    </lineage>
</organism>
<evidence type="ECO:0000313" key="1">
    <source>
        <dbReference type="EMBL" id="GIG36256.1"/>
    </source>
</evidence>
<evidence type="ECO:0000313" key="2">
    <source>
        <dbReference type="Proteomes" id="UP000642125"/>
    </source>
</evidence>
<dbReference type="Proteomes" id="UP000642125">
    <property type="component" value="Unassembled WGS sequence"/>
</dbReference>
<protein>
    <recommendedName>
        <fullName evidence="3">Knr4/Smi1-like domain-containing protein</fullName>
    </recommendedName>
</protein>
<gene>
    <name evidence="1" type="ORF">Cpa01nite_16370</name>
</gene>
<comment type="caution">
    <text evidence="1">The sequence shown here is derived from an EMBL/GenBank/DDBJ whole genome shotgun (WGS) entry which is preliminary data.</text>
</comment>
<accession>A0A919PAV6</accession>
<dbReference type="AlphaFoldDB" id="A0A919PAV6"/>
<dbReference type="SUPFAM" id="SSF160631">
    <property type="entry name" value="SMI1/KNR4-like"/>
    <property type="match status" value="1"/>
</dbReference>
<reference evidence="1" key="1">
    <citation type="submission" date="2021-01" db="EMBL/GenBank/DDBJ databases">
        <title>Whole genome shotgun sequence of Cellulomonas pakistanensis NBRC 110800.</title>
        <authorList>
            <person name="Komaki H."/>
            <person name="Tamura T."/>
        </authorList>
    </citation>
    <scope>NUCLEOTIDE SEQUENCE</scope>
    <source>
        <strain evidence="1">NBRC 110800</strain>
    </source>
</reference>
<dbReference type="RefSeq" id="WP_203668281.1">
    <property type="nucleotide sequence ID" value="NZ_BONO01000010.1"/>
</dbReference>
<name>A0A919PAV6_9CELL</name>
<proteinExistence type="predicted"/>
<dbReference type="EMBL" id="BONO01000010">
    <property type="protein sequence ID" value="GIG36256.1"/>
    <property type="molecule type" value="Genomic_DNA"/>
</dbReference>
<sequence length="186" mass="20130">MRPPDGSPWWEALIGEMVKASTRLTQVAPDAFPLSVPRLGADDESIAAAVERLGHPLDGQHEALLRLANGWELAFLSGSVLGTPELGQGALWEDANASLDMFYAEGDTAGWPPRAGLVPIHASPYDSDVVAVWLGGPVTEGGHPVLYFAGEVIDRWPNVYEWWLRMLVLQERSLAHVLELTGQGLG</sequence>